<protein>
    <submittedName>
        <fullName evidence="1">Uncharacterized protein</fullName>
    </submittedName>
</protein>
<reference evidence="1" key="1">
    <citation type="submission" date="2020-04" db="EMBL/GenBank/DDBJ databases">
        <authorList>
            <person name="Chiriac C."/>
            <person name="Salcher M."/>
            <person name="Ghai R."/>
            <person name="Kavagutti S V."/>
        </authorList>
    </citation>
    <scope>NUCLEOTIDE SEQUENCE</scope>
</reference>
<dbReference type="EMBL" id="LR796233">
    <property type="protein sequence ID" value="CAB4129322.1"/>
    <property type="molecule type" value="Genomic_DNA"/>
</dbReference>
<name>A0A6J5L713_9CAUD</name>
<gene>
    <name evidence="1" type="ORF">UFOVP112_420</name>
</gene>
<sequence>MKKLKPLMPWSELLHRYNAVQINVTTDDLYPDRIDEYLDAVKDLVKDTKEVLIFWAPGQIISDAEFNNDKFDAFRKSIPNPVLFYTGCLKSGDICFFEYESAEQWKDKDIKISISKRNKKFLSIGTKDYPQRKFVLSNIIANNLLDHGYVSYTQLGYGGLSGKYLPTEAEHINRVANVIDSYLPLPSLDNSCEWVLMPSTFPTDSYLNVITDTYYEVPDNCTFLSEKVFNAMAHGQMFVMLSPAGTLRYLKSLGYQTFGEYIDESYDDITDHYQRLLAMTNSLIKFISLPIDEIHEIYTKCFPIIMHNQNRLMNNTYWLDLCNSIDKAYREKI</sequence>
<organism evidence="1">
    <name type="scientific">uncultured Caudovirales phage</name>
    <dbReference type="NCBI Taxonomy" id="2100421"/>
    <lineage>
        <taxon>Viruses</taxon>
        <taxon>Duplodnaviria</taxon>
        <taxon>Heunggongvirae</taxon>
        <taxon>Uroviricota</taxon>
        <taxon>Caudoviricetes</taxon>
        <taxon>Peduoviridae</taxon>
        <taxon>Maltschvirus</taxon>
        <taxon>Maltschvirus maltsch</taxon>
    </lineage>
</organism>
<accession>A0A6J5L713</accession>
<evidence type="ECO:0000313" key="1">
    <source>
        <dbReference type="EMBL" id="CAB4129322.1"/>
    </source>
</evidence>
<proteinExistence type="predicted"/>